<dbReference type="GO" id="GO:0006098">
    <property type="term" value="P:pentose-phosphate shunt"/>
    <property type="evidence" value="ECO:0007669"/>
    <property type="project" value="UniProtKB-UniPathway"/>
</dbReference>
<dbReference type="EMBL" id="JAACJJ010000015">
    <property type="protein sequence ID" value="KAF5325564.1"/>
    <property type="molecule type" value="Genomic_DNA"/>
</dbReference>
<dbReference type="PANTHER" id="PTHR10683:SF18">
    <property type="entry name" value="TRANSALDOLASE"/>
    <property type="match status" value="1"/>
</dbReference>
<dbReference type="InterPro" id="IPR001585">
    <property type="entry name" value="TAL/FSA"/>
</dbReference>
<dbReference type="Gene3D" id="3.20.20.70">
    <property type="entry name" value="Aldolase class I"/>
    <property type="match status" value="1"/>
</dbReference>
<evidence type="ECO:0000256" key="2">
    <source>
        <dbReference type="SAM" id="MobiDB-lite"/>
    </source>
</evidence>
<dbReference type="GO" id="GO:0005975">
    <property type="term" value="P:carbohydrate metabolic process"/>
    <property type="evidence" value="ECO:0007669"/>
    <property type="project" value="InterPro"/>
</dbReference>
<dbReference type="AlphaFoldDB" id="A0A8H5BLD9"/>
<feature type="region of interest" description="Disordered" evidence="2">
    <location>
        <begin position="296"/>
        <end position="320"/>
    </location>
</feature>
<evidence type="ECO:0000313" key="3">
    <source>
        <dbReference type="EMBL" id="KAF5325564.1"/>
    </source>
</evidence>
<evidence type="ECO:0000313" key="4">
    <source>
        <dbReference type="Proteomes" id="UP000567179"/>
    </source>
</evidence>
<proteinExistence type="predicted"/>
<reference evidence="3 4" key="1">
    <citation type="journal article" date="2020" name="ISME J.">
        <title>Uncovering the hidden diversity of litter-decomposition mechanisms in mushroom-forming fungi.</title>
        <authorList>
            <person name="Floudas D."/>
            <person name="Bentzer J."/>
            <person name="Ahren D."/>
            <person name="Johansson T."/>
            <person name="Persson P."/>
            <person name="Tunlid A."/>
        </authorList>
    </citation>
    <scope>NUCLEOTIDE SEQUENCE [LARGE SCALE GENOMIC DNA]</scope>
    <source>
        <strain evidence="3 4">CBS 101986</strain>
    </source>
</reference>
<dbReference type="OrthoDB" id="2015515at2759"/>
<gene>
    <name evidence="3" type="ORF">D9619_009998</name>
</gene>
<dbReference type="PANTHER" id="PTHR10683">
    <property type="entry name" value="TRANSALDOLASE"/>
    <property type="match status" value="1"/>
</dbReference>
<dbReference type="UniPathway" id="UPA00115">
    <property type="reaction ID" value="UER00414"/>
</dbReference>
<accession>A0A8H5BLD9</accession>
<comment type="caution">
    <text evidence="3">The sequence shown here is derived from an EMBL/GenBank/DDBJ whole genome shotgun (WGS) entry which is preliminary data.</text>
</comment>
<evidence type="ECO:0008006" key="5">
    <source>
        <dbReference type="Google" id="ProtNLM"/>
    </source>
</evidence>
<dbReference type="InterPro" id="IPR013785">
    <property type="entry name" value="Aldolase_TIM"/>
</dbReference>
<keyword evidence="1" id="KW-0704">Schiff base</keyword>
<name>A0A8H5BLD9_9AGAR</name>
<organism evidence="3 4">
    <name type="scientific">Psilocybe cf. subviscida</name>
    <dbReference type="NCBI Taxonomy" id="2480587"/>
    <lineage>
        <taxon>Eukaryota</taxon>
        <taxon>Fungi</taxon>
        <taxon>Dikarya</taxon>
        <taxon>Basidiomycota</taxon>
        <taxon>Agaricomycotina</taxon>
        <taxon>Agaricomycetes</taxon>
        <taxon>Agaricomycetidae</taxon>
        <taxon>Agaricales</taxon>
        <taxon>Agaricineae</taxon>
        <taxon>Strophariaceae</taxon>
        <taxon>Psilocybe</taxon>
    </lineage>
</organism>
<dbReference type="Pfam" id="PF00923">
    <property type="entry name" value="TAL_FSA"/>
    <property type="match status" value="1"/>
</dbReference>
<dbReference type="Proteomes" id="UP000567179">
    <property type="component" value="Unassembled WGS sequence"/>
</dbReference>
<sequence>MQFLEVATSIGDRVSGPHVVPIDPREHHSVELLVAAAQRMHRLFRENGVPQESIIVSIPATEAGIRAVQILEPQGILTNLYLVTSLVHAALCVETKTAAVSVAVGPLLAIYEAKAKKIYDDLNKHPGIENIRTILKYFELNQIRTKVLGTAFRSLEEVGQLSDCDAVCITDIQADGLKWSPVPIPNADCEEGRRIELRASQAKFPTDLLTRNSESVNSEKSNKLVGGGFETWFSPESRSVTKAVLDTELHQLELQMKEIQRYVETEIDRLAAFRATDTWTVGYRGGSPGLQWKAYRGEKSPVRTPTASPASNSKLKKSYSSTAHAEFLKRLKDTQGEQDMDDVF</sequence>
<keyword evidence="4" id="KW-1185">Reference proteome</keyword>
<protein>
    <recommendedName>
        <fullName evidence="5">Transaldolase</fullName>
    </recommendedName>
</protein>
<dbReference type="SUPFAM" id="SSF51569">
    <property type="entry name" value="Aldolase"/>
    <property type="match status" value="1"/>
</dbReference>
<feature type="compositionally biased region" description="Polar residues" evidence="2">
    <location>
        <begin position="303"/>
        <end position="320"/>
    </location>
</feature>
<evidence type="ECO:0000256" key="1">
    <source>
        <dbReference type="ARBA" id="ARBA00023270"/>
    </source>
</evidence>